<reference evidence="2 3" key="1">
    <citation type="submission" date="2024-02" db="EMBL/GenBank/DDBJ databases">
        <title>De novo assembly and annotation of 12 fungi associated with fruit tree decline syndrome in Ontario, Canada.</title>
        <authorList>
            <person name="Sulman M."/>
            <person name="Ellouze W."/>
            <person name="Ilyukhin E."/>
        </authorList>
    </citation>
    <scope>NUCLEOTIDE SEQUENCE [LARGE SCALE GENOMIC DNA]</scope>
    <source>
        <strain evidence="2 3">FDS-637</strain>
    </source>
</reference>
<dbReference type="RefSeq" id="XP_066633906.1">
    <property type="nucleotide sequence ID" value="XM_066776025.1"/>
</dbReference>
<organism evidence="2 3">
    <name type="scientific">Diplodia seriata</name>
    <dbReference type="NCBI Taxonomy" id="420778"/>
    <lineage>
        <taxon>Eukaryota</taxon>
        <taxon>Fungi</taxon>
        <taxon>Dikarya</taxon>
        <taxon>Ascomycota</taxon>
        <taxon>Pezizomycotina</taxon>
        <taxon>Dothideomycetes</taxon>
        <taxon>Dothideomycetes incertae sedis</taxon>
        <taxon>Botryosphaeriales</taxon>
        <taxon>Botryosphaeriaceae</taxon>
        <taxon>Diplodia</taxon>
    </lineage>
</organism>
<evidence type="ECO:0000313" key="2">
    <source>
        <dbReference type="EMBL" id="KAL0260877.1"/>
    </source>
</evidence>
<feature type="region of interest" description="Disordered" evidence="1">
    <location>
        <begin position="222"/>
        <end position="267"/>
    </location>
</feature>
<comment type="caution">
    <text evidence="2">The sequence shown here is derived from an EMBL/GenBank/DDBJ whole genome shotgun (WGS) entry which is preliminary data.</text>
</comment>
<dbReference type="EMBL" id="JAJVCZ030000004">
    <property type="protein sequence ID" value="KAL0260877.1"/>
    <property type="molecule type" value="Genomic_DNA"/>
</dbReference>
<evidence type="ECO:0000313" key="3">
    <source>
        <dbReference type="Proteomes" id="UP001430584"/>
    </source>
</evidence>
<feature type="compositionally biased region" description="Basic residues" evidence="1">
    <location>
        <begin position="1"/>
        <end position="21"/>
    </location>
</feature>
<keyword evidence="3" id="KW-1185">Reference proteome</keyword>
<evidence type="ECO:0000256" key="1">
    <source>
        <dbReference type="SAM" id="MobiDB-lite"/>
    </source>
</evidence>
<sequence>MPPKHESHHPHHHHPHHRGSAGKKAPPKSILKNRNRKPQPSPPPATAPASAPDDPPPPPPPPEEEENPPPLPSREASPDAAPTIRSNSKRACQLLQRIAADRSPVAAFFGVARLKGPAAALHRLLAEEGGRVRTGERDIRKIFRGEPKGVVRELLEGDGELPGKTVQTKTEFVSINSQFNKIVVTPLEKSFRSHGQSQPDYGHLRKQAELLLAQAREARDALKTAVKDAKRRNGGPDDHDEPDPLQFKIPVQHRKRRKRHSQGRKKF</sequence>
<feature type="compositionally biased region" description="Basic residues" evidence="1">
    <location>
        <begin position="251"/>
        <end position="267"/>
    </location>
</feature>
<protein>
    <submittedName>
        <fullName evidence="2">Uncharacterized protein</fullName>
    </submittedName>
</protein>
<dbReference type="Proteomes" id="UP001430584">
    <property type="component" value="Unassembled WGS sequence"/>
</dbReference>
<dbReference type="GeneID" id="92008654"/>
<name>A0ABR3CJR5_9PEZI</name>
<feature type="region of interest" description="Disordered" evidence="1">
    <location>
        <begin position="1"/>
        <end position="88"/>
    </location>
</feature>
<accession>A0ABR3CJR5</accession>
<gene>
    <name evidence="2" type="ORF">SLS55_004569</name>
</gene>
<proteinExistence type="predicted"/>